<dbReference type="Proteomes" id="UP000266272">
    <property type="component" value="Unassembled WGS sequence"/>
</dbReference>
<keyword evidence="10" id="KW-1185">Reference proteome</keyword>
<dbReference type="SUPFAM" id="SSF52833">
    <property type="entry name" value="Thioredoxin-like"/>
    <property type="match status" value="1"/>
</dbReference>
<evidence type="ECO:0000256" key="4">
    <source>
        <dbReference type="ARBA" id="ARBA00012723"/>
    </source>
</evidence>
<evidence type="ECO:0000256" key="1">
    <source>
        <dbReference type="ARBA" id="ARBA00001182"/>
    </source>
</evidence>
<feature type="compositionally biased region" description="Basic and acidic residues" evidence="8">
    <location>
        <begin position="258"/>
        <end position="267"/>
    </location>
</feature>
<dbReference type="PANTHER" id="PTHR18929">
    <property type="entry name" value="PROTEIN DISULFIDE ISOMERASE"/>
    <property type="match status" value="1"/>
</dbReference>
<evidence type="ECO:0000256" key="6">
    <source>
        <dbReference type="ARBA" id="ARBA00023235"/>
    </source>
</evidence>
<proteinExistence type="inferred from homology"/>
<dbReference type="OrthoDB" id="427280at2759"/>
<comment type="subcellular location">
    <subcellularLocation>
        <location evidence="2">Endoplasmic reticulum lumen</location>
    </subcellularLocation>
</comment>
<evidence type="ECO:0000256" key="3">
    <source>
        <dbReference type="ARBA" id="ARBA00006347"/>
    </source>
</evidence>
<dbReference type="EMBL" id="PXOA01000193">
    <property type="protein sequence ID" value="RFU78849.1"/>
    <property type="molecule type" value="Genomic_DNA"/>
</dbReference>
<dbReference type="EC" id="5.3.4.1" evidence="4"/>
<evidence type="ECO:0000313" key="9">
    <source>
        <dbReference type="EMBL" id="RFU78849.1"/>
    </source>
</evidence>
<name>A0A395NS47_TRIAR</name>
<dbReference type="STRING" id="490622.A0A395NS47"/>
<evidence type="ECO:0000256" key="5">
    <source>
        <dbReference type="ARBA" id="ARBA00022824"/>
    </source>
</evidence>
<protein>
    <recommendedName>
        <fullName evidence="4">protein disulfide-isomerase</fullName>
        <ecNumber evidence="4">5.3.4.1</ecNumber>
    </recommendedName>
</protein>
<evidence type="ECO:0000256" key="8">
    <source>
        <dbReference type="SAM" id="MobiDB-lite"/>
    </source>
</evidence>
<keyword evidence="6 9" id="KW-0413">Isomerase</keyword>
<evidence type="ECO:0000256" key="2">
    <source>
        <dbReference type="ARBA" id="ARBA00004319"/>
    </source>
</evidence>
<reference evidence="9 10" key="1">
    <citation type="journal article" date="2018" name="PLoS Pathog.">
        <title>Evolution of structural diversity of trichothecenes, a family of toxins produced by plant pathogenic and entomopathogenic fungi.</title>
        <authorList>
            <person name="Proctor R.H."/>
            <person name="McCormick S.P."/>
            <person name="Kim H.S."/>
            <person name="Cardoza R.E."/>
            <person name="Stanley A.M."/>
            <person name="Lindo L."/>
            <person name="Kelly A."/>
            <person name="Brown D.W."/>
            <person name="Lee T."/>
            <person name="Vaughan M.M."/>
            <person name="Alexander N.J."/>
            <person name="Busman M."/>
            <person name="Gutierrez S."/>
        </authorList>
    </citation>
    <scope>NUCLEOTIDE SEQUENCE [LARGE SCALE GENOMIC DNA]</scope>
    <source>
        <strain evidence="9 10">IBT 40837</strain>
    </source>
</reference>
<dbReference type="PANTHER" id="PTHR18929:SF132">
    <property type="entry name" value="PROTEIN DISULFIDE-ISOMERASE A3"/>
    <property type="match status" value="1"/>
</dbReference>
<feature type="compositionally biased region" description="Acidic residues" evidence="8">
    <location>
        <begin position="248"/>
        <end position="257"/>
    </location>
</feature>
<keyword evidence="7" id="KW-0676">Redox-active center</keyword>
<dbReference type="InterPro" id="IPR036249">
    <property type="entry name" value="Thioredoxin-like_sf"/>
</dbReference>
<dbReference type="GO" id="GO:0006457">
    <property type="term" value="P:protein folding"/>
    <property type="evidence" value="ECO:0007669"/>
    <property type="project" value="TreeGrafter"/>
</dbReference>
<dbReference type="Pfam" id="PF13848">
    <property type="entry name" value="Thioredoxin_6"/>
    <property type="match status" value="1"/>
</dbReference>
<dbReference type="Gene3D" id="3.40.30.10">
    <property type="entry name" value="Glutaredoxin"/>
    <property type="match status" value="2"/>
</dbReference>
<organism evidence="9 10">
    <name type="scientific">Trichoderma arundinaceum</name>
    <dbReference type="NCBI Taxonomy" id="490622"/>
    <lineage>
        <taxon>Eukaryota</taxon>
        <taxon>Fungi</taxon>
        <taxon>Dikarya</taxon>
        <taxon>Ascomycota</taxon>
        <taxon>Pezizomycotina</taxon>
        <taxon>Sordariomycetes</taxon>
        <taxon>Hypocreomycetidae</taxon>
        <taxon>Hypocreales</taxon>
        <taxon>Hypocreaceae</taxon>
        <taxon>Trichoderma</taxon>
    </lineage>
</organism>
<gene>
    <name evidence="9" type="ORF">TARUN_3416</name>
</gene>
<dbReference type="GO" id="GO:0005788">
    <property type="term" value="C:endoplasmic reticulum lumen"/>
    <property type="evidence" value="ECO:0007669"/>
    <property type="project" value="UniProtKB-SubCell"/>
</dbReference>
<evidence type="ECO:0000313" key="10">
    <source>
        <dbReference type="Proteomes" id="UP000266272"/>
    </source>
</evidence>
<dbReference type="CDD" id="cd02982">
    <property type="entry name" value="PDI_b'_family"/>
    <property type="match status" value="1"/>
</dbReference>
<accession>A0A395NS47</accession>
<feature type="region of interest" description="Disordered" evidence="8">
    <location>
        <begin position="243"/>
        <end position="267"/>
    </location>
</feature>
<dbReference type="AlphaFoldDB" id="A0A395NS47"/>
<dbReference type="GO" id="GO:0034976">
    <property type="term" value="P:response to endoplasmic reticulum stress"/>
    <property type="evidence" value="ECO:0007669"/>
    <property type="project" value="TreeGrafter"/>
</dbReference>
<dbReference type="GO" id="GO:0003756">
    <property type="term" value="F:protein disulfide isomerase activity"/>
    <property type="evidence" value="ECO:0007669"/>
    <property type="project" value="UniProtKB-EC"/>
</dbReference>
<keyword evidence="5" id="KW-0256">Endoplasmic reticulum</keyword>
<comment type="catalytic activity">
    <reaction evidence="1">
        <text>Catalyzes the rearrangement of -S-S- bonds in proteins.</text>
        <dbReference type="EC" id="5.3.4.1"/>
    </reaction>
</comment>
<sequence>MDVVSFPAIRLYQKGGPTTRYRGPRRAASIEAFVKRALQPSVQDVDGQQLADFISSDDYVFVAQLQDKNDNLDARFRSLAQEYSDRYSFGITSSNEPSGIWCYNNVDESQHTASDLDNANSLKNLLHLCTTELIPQLTRRNEMTHLSSGRSVVFYLSKKEADREAYAKNLKRIAQRYAEFLKFVTVDAGEYPDMARNLGVRSSGGIAVQNVHNGQIFPFRGDAASPDEVDQFIVAISEGRAQPWDGAVVEEEEEEQEQESRGNHDEL</sequence>
<comment type="similarity">
    <text evidence="3">Belongs to the protein disulfide isomerase family.</text>
</comment>
<comment type="caution">
    <text evidence="9">The sequence shown here is derived from an EMBL/GenBank/DDBJ whole genome shotgun (WGS) entry which is preliminary data.</text>
</comment>
<evidence type="ECO:0000256" key="7">
    <source>
        <dbReference type="ARBA" id="ARBA00023284"/>
    </source>
</evidence>